<sequence>MPAKQQRGAATVDRVLAAALQVFAEPGRHGFTVSAVAEAADVSLGSIYHHFGSFDGLAAHLYDRCLDHLCDALIAELSQARTARAGIHALVSAYLRFTADHRDEALFLHGSAHSGRLAAQAAEIRAFKAERLTAVADRLRPHLDAGTVERLPAPVLDVLVLGPVEEAARRWLSGAYDLDLDAAAQLLPDRIWRSLRPD</sequence>
<dbReference type="RefSeq" id="WP_282541760.1">
    <property type="nucleotide sequence ID" value="NZ_JASCIQ010000006.1"/>
</dbReference>
<dbReference type="Pfam" id="PF00440">
    <property type="entry name" value="TetR_N"/>
    <property type="match status" value="1"/>
</dbReference>
<organism evidence="4 5">
    <name type="scientific">Streptomyces cavernicola</name>
    <dbReference type="NCBI Taxonomy" id="3043613"/>
    <lineage>
        <taxon>Bacteria</taxon>
        <taxon>Bacillati</taxon>
        <taxon>Actinomycetota</taxon>
        <taxon>Actinomycetes</taxon>
        <taxon>Kitasatosporales</taxon>
        <taxon>Streptomycetaceae</taxon>
        <taxon>Streptomyces</taxon>
    </lineage>
</organism>
<name>A0ABT6S6T9_9ACTN</name>
<dbReference type="EMBL" id="JASCIQ010000006">
    <property type="protein sequence ID" value="MDI3403816.1"/>
    <property type="molecule type" value="Genomic_DNA"/>
</dbReference>
<dbReference type="Gene3D" id="1.10.357.10">
    <property type="entry name" value="Tetracycline Repressor, domain 2"/>
    <property type="match status" value="1"/>
</dbReference>
<protein>
    <submittedName>
        <fullName evidence="4">TetR/AcrR family transcriptional regulator</fullName>
    </submittedName>
</protein>
<dbReference type="PANTHER" id="PTHR30055">
    <property type="entry name" value="HTH-TYPE TRANSCRIPTIONAL REGULATOR RUTR"/>
    <property type="match status" value="1"/>
</dbReference>
<dbReference type="InterPro" id="IPR001647">
    <property type="entry name" value="HTH_TetR"/>
</dbReference>
<accession>A0ABT6S6T9</accession>
<dbReference type="InterPro" id="IPR050109">
    <property type="entry name" value="HTH-type_TetR-like_transc_reg"/>
</dbReference>
<dbReference type="PROSITE" id="PS50977">
    <property type="entry name" value="HTH_TETR_2"/>
    <property type="match status" value="1"/>
</dbReference>
<dbReference type="PANTHER" id="PTHR30055:SF187">
    <property type="entry name" value="TRANSCRIPTIONAL REGULATORY PROTEIN"/>
    <property type="match status" value="1"/>
</dbReference>
<evidence type="ECO:0000313" key="4">
    <source>
        <dbReference type="EMBL" id="MDI3403816.1"/>
    </source>
</evidence>
<feature type="DNA-binding region" description="H-T-H motif" evidence="2">
    <location>
        <begin position="32"/>
        <end position="51"/>
    </location>
</feature>
<dbReference type="InterPro" id="IPR036271">
    <property type="entry name" value="Tet_transcr_reg_TetR-rel_C_sf"/>
</dbReference>
<proteinExistence type="predicted"/>
<dbReference type="Proteomes" id="UP001223978">
    <property type="component" value="Unassembled WGS sequence"/>
</dbReference>
<keyword evidence="1 2" id="KW-0238">DNA-binding</keyword>
<evidence type="ECO:0000313" key="5">
    <source>
        <dbReference type="Proteomes" id="UP001223978"/>
    </source>
</evidence>
<evidence type="ECO:0000256" key="2">
    <source>
        <dbReference type="PROSITE-ProRule" id="PRU00335"/>
    </source>
</evidence>
<dbReference type="PRINTS" id="PR00455">
    <property type="entry name" value="HTHTETR"/>
</dbReference>
<evidence type="ECO:0000259" key="3">
    <source>
        <dbReference type="PROSITE" id="PS50977"/>
    </source>
</evidence>
<evidence type="ECO:0000256" key="1">
    <source>
        <dbReference type="ARBA" id="ARBA00023125"/>
    </source>
</evidence>
<keyword evidence="5" id="KW-1185">Reference proteome</keyword>
<reference evidence="4 5" key="1">
    <citation type="submission" date="2023-05" db="EMBL/GenBank/DDBJ databases">
        <title>Draft genome sequence of Streptomyces sp. B-S-A6 isolated from a cave soil in Thailand.</title>
        <authorList>
            <person name="Chamroensaksri N."/>
            <person name="Muangham S."/>
        </authorList>
    </citation>
    <scope>NUCLEOTIDE SEQUENCE [LARGE SCALE GENOMIC DNA]</scope>
    <source>
        <strain evidence="4 5">B-S-A6</strain>
    </source>
</reference>
<gene>
    <name evidence="4" type="ORF">QIS96_08265</name>
</gene>
<dbReference type="SUPFAM" id="SSF48498">
    <property type="entry name" value="Tetracyclin repressor-like, C-terminal domain"/>
    <property type="match status" value="1"/>
</dbReference>
<comment type="caution">
    <text evidence="4">The sequence shown here is derived from an EMBL/GenBank/DDBJ whole genome shotgun (WGS) entry which is preliminary data.</text>
</comment>
<dbReference type="SUPFAM" id="SSF46689">
    <property type="entry name" value="Homeodomain-like"/>
    <property type="match status" value="1"/>
</dbReference>
<feature type="domain" description="HTH tetR-type" evidence="3">
    <location>
        <begin position="9"/>
        <end position="69"/>
    </location>
</feature>
<dbReference type="InterPro" id="IPR009057">
    <property type="entry name" value="Homeodomain-like_sf"/>
</dbReference>